<organism evidence="3 4">
    <name type="scientific">Streptomyces nanshensis</name>
    <dbReference type="NCBI Taxonomy" id="518642"/>
    <lineage>
        <taxon>Bacteria</taxon>
        <taxon>Bacillati</taxon>
        <taxon>Actinomycetota</taxon>
        <taxon>Actinomycetes</taxon>
        <taxon>Kitasatosporales</taxon>
        <taxon>Streptomycetaceae</taxon>
        <taxon>Streptomyces</taxon>
    </lineage>
</organism>
<feature type="region of interest" description="Disordered" evidence="1">
    <location>
        <begin position="156"/>
        <end position="175"/>
    </location>
</feature>
<name>A0A1E7L290_9ACTN</name>
<dbReference type="EMBL" id="LJGW01000307">
    <property type="protein sequence ID" value="OEV10307.1"/>
    <property type="molecule type" value="Genomic_DNA"/>
</dbReference>
<feature type="transmembrane region" description="Helical" evidence="2">
    <location>
        <begin position="78"/>
        <end position="99"/>
    </location>
</feature>
<gene>
    <name evidence="3" type="ORF">AN218_18115</name>
</gene>
<evidence type="ECO:0000256" key="1">
    <source>
        <dbReference type="SAM" id="MobiDB-lite"/>
    </source>
</evidence>
<dbReference type="RefSeq" id="WP_070017937.1">
    <property type="nucleotide sequence ID" value="NZ_LJGW01000307.1"/>
</dbReference>
<keyword evidence="4" id="KW-1185">Reference proteome</keyword>
<evidence type="ECO:0000313" key="4">
    <source>
        <dbReference type="Proteomes" id="UP000176005"/>
    </source>
</evidence>
<feature type="transmembrane region" description="Helical" evidence="2">
    <location>
        <begin position="119"/>
        <end position="145"/>
    </location>
</feature>
<dbReference type="AlphaFoldDB" id="A0A1E7L290"/>
<reference evidence="3 4" key="1">
    <citation type="journal article" date="2016" name="Front. Microbiol.">
        <title>Comparative Genomics Analysis of Streptomyces Species Reveals Their Adaptation to the Marine Environment and Their Diversity at the Genomic Level.</title>
        <authorList>
            <person name="Tian X."/>
            <person name="Zhang Z."/>
            <person name="Yang T."/>
            <person name="Chen M."/>
            <person name="Li J."/>
            <person name="Chen F."/>
            <person name="Yang J."/>
            <person name="Li W."/>
            <person name="Zhang B."/>
            <person name="Zhang Z."/>
            <person name="Wu J."/>
            <person name="Zhang C."/>
            <person name="Long L."/>
            <person name="Xiao J."/>
        </authorList>
    </citation>
    <scope>NUCLEOTIDE SEQUENCE [LARGE SCALE GENOMIC DNA]</scope>
    <source>
        <strain evidence="3 4">SCSIO 10429</strain>
    </source>
</reference>
<sequence length="175" mass="18592">MGASERLRRHLREAGEDAKELGYAATHSRSGSRPEHLVQRLDDSLNRAEDARKDLQAQYTLWHYALYGAQRGVRRAQLWAVLGLLVLAVAGYGVAFAAVRGVLESVAHDRFGPSDTAQVITAVGGLTTAVGVSVAAVIKAVALLIHSRADMLRARAGLPPGESGQEPSGDETASL</sequence>
<dbReference type="Proteomes" id="UP000176005">
    <property type="component" value="Unassembled WGS sequence"/>
</dbReference>
<keyword evidence="2" id="KW-0812">Transmembrane</keyword>
<feature type="region of interest" description="Disordered" evidence="1">
    <location>
        <begin position="15"/>
        <end position="37"/>
    </location>
</feature>
<evidence type="ECO:0000313" key="3">
    <source>
        <dbReference type="EMBL" id="OEV10307.1"/>
    </source>
</evidence>
<keyword evidence="2" id="KW-0472">Membrane</keyword>
<keyword evidence="2" id="KW-1133">Transmembrane helix</keyword>
<proteinExistence type="predicted"/>
<comment type="caution">
    <text evidence="3">The sequence shown here is derived from an EMBL/GenBank/DDBJ whole genome shotgun (WGS) entry which is preliminary data.</text>
</comment>
<protein>
    <submittedName>
        <fullName evidence="3">Uncharacterized protein</fullName>
    </submittedName>
</protein>
<accession>A0A1E7L290</accession>
<evidence type="ECO:0000256" key="2">
    <source>
        <dbReference type="SAM" id="Phobius"/>
    </source>
</evidence>